<proteinExistence type="predicted"/>
<organism evidence="1">
    <name type="scientific">uncultured Caudovirales phage</name>
    <dbReference type="NCBI Taxonomy" id="2100421"/>
    <lineage>
        <taxon>Viruses</taxon>
        <taxon>Duplodnaviria</taxon>
        <taxon>Heunggongvirae</taxon>
        <taxon>Uroviricota</taxon>
        <taxon>Caudoviricetes</taxon>
        <taxon>Peduoviridae</taxon>
        <taxon>Maltschvirus</taxon>
        <taxon>Maltschvirus maltsch</taxon>
    </lineage>
</organism>
<sequence length="132" mass="14528">MNLTEAERELILNLLESTTWVAGDNTPAERLRRKIAASLEEPDCEIIDERMKQLSRVANIERAGTTPLKVNLEYFDGVFYALVSGTIRGSGTSATLALNEAINVETSQVKAKIAKLRACATEADFLEKELGK</sequence>
<protein>
    <submittedName>
        <fullName evidence="1">Uncharacterized protein</fullName>
    </submittedName>
</protein>
<gene>
    <name evidence="1" type="ORF">UFOVP1290_181</name>
</gene>
<dbReference type="EMBL" id="LR797252">
    <property type="protein sequence ID" value="CAB4196661.1"/>
    <property type="molecule type" value="Genomic_DNA"/>
</dbReference>
<name>A0A6J5RSU4_9CAUD</name>
<accession>A0A6J5RSU4</accession>
<evidence type="ECO:0000313" key="1">
    <source>
        <dbReference type="EMBL" id="CAB4196661.1"/>
    </source>
</evidence>
<reference evidence="1" key="1">
    <citation type="submission" date="2020-05" db="EMBL/GenBank/DDBJ databases">
        <authorList>
            <person name="Chiriac C."/>
            <person name="Salcher M."/>
            <person name="Ghai R."/>
            <person name="Kavagutti S V."/>
        </authorList>
    </citation>
    <scope>NUCLEOTIDE SEQUENCE</scope>
</reference>